<organism evidence="1 2">
    <name type="scientific">Adiantum capillus-veneris</name>
    <name type="common">Maidenhair fern</name>
    <dbReference type="NCBI Taxonomy" id="13818"/>
    <lineage>
        <taxon>Eukaryota</taxon>
        <taxon>Viridiplantae</taxon>
        <taxon>Streptophyta</taxon>
        <taxon>Embryophyta</taxon>
        <taxon>Tracheophyta</taxon>
        <taxon>Polypodiopsida</taxon>
        <taxon>Polypodiidae</taxon>
        <taxon>Polypodiales</taxon>
        <taxon>Pteridineae</taxon>
        <taxon>Pteridaceae</taxon>
        <taxon>Vittarioideae</taxon>
        <taxon>Adiantum</taxon>
    </lineage>
</organism>
<name>A0A9D4U5M0_ADICA</name>
<evidence type="ECO:0000313" key="1">
    <source>
        <dbReference type="EMBL" id="KAI5061452.1"/>
    </source>
</evidence>
<sequence length="277" mass="32412">MDEFYEYSCTYGIWESCFMMCKLQKSSIHGCIQLSYHFLKKSSKRKRRRAAYGLQKGDHAFRHWLRRENILVKLLDKASALLLDFVKAHDGIVEPEDCKLLHYYEEAVKIEARVYLFPVETTLESRTKDANMQALKKQDFLLRAGQRILYSWEREHCPWWIDMSPGHLLEREKELHKAMHGARVDPPPSTGNDHQEALMQKRCSILRGSDPLASHYGSIDVTRHDSSFAKIMDDIAPTFGLGGQRFLGDHFALHMHRRYQWLNLALVQLRLELCFNS</sequence>
<evidence type="ECO:0000313" key="2">
    <source>
        <dbReference type="Proteomes" id="UP000886520"/>
    </source>
</evidence>
<gene>
    <name evidence="1" type="ORF">GOP47_0023957</name>
</gene>
<dbReference type="AlphaFoldDB" id="A0A9D4U5M0"/>
<reference evidence="1" key="1">
    <citation type="submission" date="2021-01" db="EMBL/GenBank/DDBJ databases">
        <title>Adiantum capillus-veneris genome.</title>
        <authorList>
            <person name="Fang Y."/>
            <person name="Liao Q."/>
        </authorList>
    </citation>
    <scope>NUCLEOTIDE SEQUENCE</scope>
    <source>
        <strain evidence="1">H3</strain>
        <tissue evidence="1">Leaf</tissue>
    </source>
</reference>
<proteinExistence type="predicted"/>
<accession>A0A9D4U5M0</accession>
<dbReference type="Proteomes" id="UP000886520">
    <property type="component" value="Chromosome 23"/>
</dbReference>
<protein>
    <submittedName>
        <fullName evidence="1">Uncharacterized protein</fullName>
    </submittedName>
</protein>
<comment type="caution">
    <text evidence="1">The sequence shown here is derived from an EMBL/GenBank/DDBJ whole genome shotgun (WGS) entry which is preliminary data.</text>
</comment>
<keyword evidence="2" id="KW-1185">Reference proteome</keyword>
<dbReference type="EMBL" id="JABFUD020000023">
    <property type="protein sequence ID" value="KAI5061452.1"/>
    <property type="molecule type" value="Genomic_DNA"/>
</dbReference>